<evidence type="ECO:0000313" key="1">
    <source>
        <dbReference type="EMBL" id="KAJ1184924.1"/>
    </source>
</evidence>
<sequence>MRCYARSLYNKPGIYYIRVARYYRGLWRRGWDLRRGSEDSLPLINLAPQQGIIELEAQEAERLRKLRRGSIVKSCPRASRQRDPRSGNRYERAAAESQILTWVRSRRDYSGRQRTAEKQERDSSDLHRFRIESEEGGVFPLVYSSRRLTVSNFRESGEAEPRDLACLQNKRLNRVEPSEIPSK</sequence>
<dbReference type="EMBL" id="JANPWB010000005">
    <property type="protein sequence ID" value="KAJ1184924.1"/>
    <property type="molecule type" value="Genomic_DNA"/>
</dbReference>
<reference evidence="1" key="1">
    <citation type="journal article" date="2022" name="bioRxiv">
        <title>Sequencing and chromosome-scale assembly of the giantPleurodeles waltlgenome.</title>
        <authorList>
            <person name="Brown T."/>
            <person name="Elewa A."/>
            <person name="Iarovenko S."/>
            <person name="Subramanian E."/>
            <person name="Araus A.J."/>
            <person name="Petzold A."/>
            <person name="Susuki M."/>
            <person name="Suzuki K.-i.T."/>
            <person name="Hayashi T."/>
            <person name="Toyoda A."/>
            <person name="Oliveira C."/>
            <person name="Osipova E."/>
            <person name="Leigh N.D."/>
            <person name="Simon A."/>
            <person name="Yun M.H."/>
        </authorList>
    </citation>
    <scope>NUCLEOTIDE SEQUENCE</scope>
    <source>
        <strain evidence="1">20211129_DDA</strain>
        <tissue evidence="1">Liver</tissue>
    </source>
</reference>
<organism evidence="1 2">
    <name type="scientific">Pleurodeles waltl</name>
    <name type="common">Iberian ribbed newt</name>
    <dbReference type="NCBI Taxonomy" id="8319"/>
    <lineage>
        <taxon>Eukaryota</taxon>
        <taxon>Metazoa</taxon>
        <taxon>Chordata</taxon>
        <taxon>Craniata</taxon>
        <taxon>Vertebrata</taxon>
        <taxon>Euteleostomi</taxon>
        <taxon>Amphibia</taxon>
        <taxon>Batrachia</taxon>
        <taxon>Caudata</taxon>
        <taxon>Salamandroidea</taxon>
        <taxon>Salamandridae</taxon>
        <taxon>Pleurodelinae</taxon>
        <taxon>Pleurodeles</taxon>
    </lineage>
</organism>
<protein>
    <submittedName>
        <fullName evidence="1">Uncharacterized protein</fullName>
    </submittedName>
</protein>
<name>A0AAV7U775_PLEWA</name>
<dbReference type="AlphaFoldDB" id="A0AAV7U775"/>
<dbReference type="Proteomes" id="UP001066276">
    <property type="component" value="Chromosome 3_1"/>
</dbReference>
<proteinExistence type="predicted"/>
<accession>A0AAV7U775</accession>
<gene>
    <name evidence="1" type="ORF">NDU88_001721</name>
</gene>
<evidence type="ECO:0000313" key="2">
    <source>
        <dbReference type="Proteomes" id="UP001066276"/>
    </source>
</evidence>
<comment type="caution">
    <text evidence="1">The sequence shown here is derived from an EMBL/GenBank/DDBJ whole genome shotgun (WGS) entry which is preliminary data.</text>
</comment>
<keyword evidence="2" id="KW-1185">Reference proteome</keyword>